<evidence type="ECO:0000313" key="2">
    <source>
        <dbReference type="EMBL" id="MBP0723595.1"/>
    </source>
</evidence>
<keyword evidence="1" id="KW-0812">Transmembrane</keyword>
<sequence length="47" mass="4930">MTSYEAISLVIAGMMFVVTLTATIIALVIAITKKIAPTAPTVRAISH</sequence>
<reference evidence="2" key="1">
    <citation type="submission" date="2021-04" db="EMBL/GenBank/DDBJ databases">
        <title>Genome seq and assembly of Bacillus sp.</title>
        <authorList>
            <person name="Chhetri G."/>
        </authorList>
    </citation>
    <scope>NUCLEOTIDE SEQUENCE</scope>
    <source>
        <strain evidence="2">RG28</strain>
    </source>
</reference>
<dbReference type="RefSeq" id="WP_209401102.1">
    <property type="nucleotide sequence ID" value="NZ_JAGIYQ010000001.1"/>
</dbReference>
<keyword evidence="3" id="KW-1185">Reference proteome</keyword>
<protein>
    <submittedName>
        <fullName evidence="2">Uncharacterized protein</fullName>
    </submittedName>
</protein>
<evidence type="ECO:0000313" key="3">
    <source>
        <dbReference type="Proteomes" id="UP000682134"/>
    </source>
</evidence>
<comment type="caution">
    <text evidence="2">The sequence shown here is derived from an EMBL/GenBank/DDBJ whole genome shotgun (WGS) entry which is preliminary data.</text>
</comment>
<organism evidence="2 3">
    <name type="scientific">Gottfriedia endophytica</name>
    <dbReference type="NCBI Taxonomy" id="2820819"/>
    <lineage>
        <taxon>Bacteria</taxon>
        <taxon>Bacillati</taxon>
        <taxon>Bacillota</taxon>
        <taxon>Bacilli</taxon>
        <taxon>Bacillales</taxon>
        <taxon>Bacillaceae</taxon>
        <taxon>Gottfriedia</taxon>
    </lineage>
</organism>
<evidence type="ECO:0000256" key="1">
    <source>
        <dbReference type="SAM" id="Phobius"/>
    </source>
</evidence>
<proteinExistence type="predicted"/>
<dbReference type="AlphaFoldDB" id="A0A940NG66"/>
<keyword evidence="1" id="KW-0472">Membrane</keyword>
<keyword evidence="1" id="KW-1133">Transmembrane helix</keyword>
<feature type="transmembrane region" description="Helical" evidence="1">
    <location>
        <begin position="6"/>
        <end position="31"/>
    </location>
</feature>
<accession>A0A940NG66</accession>
<name>A0A940NG66_9BACI</name>
<dbReference type="Proteomes" id="UP000682134">
    <property type="component" value="Unassembled WGS sequence"/>
</dbReference>
<dbReference type="EMBL" id="JAGIYQ010000001">
    <property type="protein sequence ID" value="MBP0723595.1"/>
    <property type="molecule type" value="Genomic_DNA"/>
</dbReference>
<gene>
    <name evidence="2" type="ORF">J5Y03_00165</name>
</gene>